<dbReference type="AlphaFoldDB" id="A0A317VXP4"/>
<proteinExistence type="predicted"/>
<gene>
    <name evidence="1" type="ORF">BO94DRAFT_537759</name>
</gene>
<protein>
    <submittedName>
        <fullName evidence="1">Uncharacterized protein</fullName>
    </submittedName>
</protein>
<evidence type="ECO:0000313" key="1">
    <source>
        <dbReference type="EMBL" id="PWY78565.1"/>
    </source>
</evidence>
<sequence length="71" mass="7886">MALVACPFRIASAGTGAAVMWRYEADRHSTNWLAVAARFVPSRLVRILTPEKPGMGSVIGPHWYQQRFLTA</sequence>
<evidence type="ECO:0000313" key="2">
    <source>
        <dbReference type="Proteomes" id="UP000246702"/>
    </source>
</evidence>
<accession>A0A317VXP4</accession>
<name>A0A317VXP4_9EURO</name>
<organism evidence="1 2">
    <name type="scientific">Aspergillus sclerotioniger CBS 115572</name>
    <dbReference type="NCBI Taxonomy" id="1450535"/>
    <lineage>
        <taxon>Eukaryota</taxon>
        <taxon>Fungi</taxon>
        <taxon>Dikarya</taxon>
        <taxon>Ascomycota</taxon>
        <taxon>Pezizomycotina</taxon>
        <taxon>Eurotiomycetes</taxon>
        <taxon>Eurotiomycetidae</taxon>
        <taxon>Eurotiales</taxon>
        <taxon>Aspergillaceae</taxon>
        <taxon>Aspergillus</taxon>
        <taxon>Aspergillus subgen. Circumdati</taxon>
    </lineage>
</organism>
<comment type="caution">
    <text evidence="1">The sequence shown here is derived from an EMBL/GenBank/DDBJ whole genome shotgun (WGS) entry which is preliminary data.</text>
</comment>
<dbReference type="Proteomes" id="UP000246702">
    <property type="component" value="Unassembled WGS sequence"/>
</dbReference>
<reference evidence="1 2" key="1">
    <citation type="submission" date="2016-12" db="EMBL/GenBank/DDBJ databases">
        <title>The genomes of Aspergillus section Nigri reveals drivers in fungal speciation.</title>
        <authorList>
            <consortium name="DOE Joint Genome Institute"/>
            <person name="Vesth T.C."/>
            <person name="Nybo J."/>
            <person name="Theobald S."/>
            <person name="Brandl J."/>
            <person name="Frisvad J.C."/>
            <person name="Nielsen K.F."/>
            <person name="Lyhne E.K."/>
            <person name="Kogle M.E."/>
            <person name="Kuo A."/>
            <person name="Riley R."/>
            <person name="Clum A."/>
            <person name="Nolan M."/>
            <person name="Lipzen A."/>
            <person name="Salamov A."/>
            <person name="Henrissat B."/>
            <person name="Wiebenga A."/>
            <person name="De Vries R.P."/>
            <person name="Grigoriev I.V."/>
            <person name="Mortensen U.H."/>
            <person name="Andersen M.R."/>
            <person name="Baker S.E."/>
        </authorList>
    </citation>
    <scope>NUCLEOTIDE SEQUENCE [LARGE SCALE GENOMIC DNA]</scope>
    <source>
        <strain evidence="1 2">CBS 115572</strain>
    </source>
</reference>
<dbReference type="GeneID" id="37114488"/>
<dbReference type="RefSeq" id="XP_025464874.1">
    <property type="nucleotide sequence ID" value="XM_025612345.1"/>
</dbReference>
<dbReference type="EMBL" id="MSFK01000024">
    <property type="protein sequence ID" value="PWY78565.1"/>
    <property type="molecule type" value="Genomic_DNA"/>
</dbReference>
<keyword evidence="2" id="KW-1185">Reference proteome</keyword>